<feature type="region of interest" description="Disordered" evidence="1">
    <location>
        <begin position="246"/>
        <end position="270"/>
    </location>
</feature>
<proteinExistence type="predicted"/>
<dbReference type="Proteomes" id="UP001159363">
    <property type="component" value="Chromosome 16"/>
</dbReference>
<accession>A0ABQ9FZZ4</accession>
<sequence length="598" mass="66070">MGSALYVLKLQCDCPSIKAGEEPATKNSAGPITKHGMKSVLYKAKNAATAIKTLASYQGELGSIPVGSPGFRKRESCRTMPFVGGFSRGYPVSPAPSFRRYSIFTSIALIGSQDLANNEKDGVWFTTRKTYGTCCQLLNSTYVSNTFDKAAASVKSNGTATSKAIVEVKLHNSENSDWDNTPLKSTSFLVALPSNDGVGETQTKNSQLVFPSTILPAIIASDVISKATGTSAKHKKPIRVIEVSKERRRDERAVEAGDPREDPPTSGIVWHGSPWSTRSIDLCVSTYQLPIGANYTGSAYHIDEFHYWLSAGQSIGELAVSRSKFGRLLRARSSEPVRVIEASMERRRGGIFLRLVQTEADPSLEDYTEGQRTKIVRTLLVVSGVVWTNRTMVSSNTDTNRTGVLAEVDTEADIGADYSRRETRQKCVDICVGGVGRYAFHAQRSENRVSLSYNRVLEDCAFCASCRNFLIQNCWWDDRICRAHVRSTLHFVGCLVVRVVLGLCESGIMSRERQSTFTDIAKSLKKNMFSRQPAMHLTQQVGAPASLITLLPPRRGRNKGASVDAVLFPLSDRYWWRYTADDARTTSDQCRRSFFPPE</sequence>
<comment type="caution">
    <text evidence="2">The sequence shown here is derived from an EMBL/GenBank/DDBJ whole genome shotgun (WGS) entry which is preliminary data.</text>
</comment>
<keyword evidence="3" id="KW-1185">Reference proteome</keyword>
<gene>
    <name evidence="2" type="ORF">PR048_033328</name>
</gene>
<reference evidence="2 3" key="1">
    <citation type="submission" date="2023-02" db="EMBL/GenBank/DDBJ databases">
        <title>LHISI_Scaffold_Assembly.</title>
        <authorList>
            <person name="Stuart O.P."/>
            <person name="Cleave R."/>
            <person name="Magrath M.J.L."/>
            <person name="Mikheyev A.S."/>
        </authorList>
    </citation>
    <scope>NUCLEOTIDE SEQUENCE [LARGE SCALE GENOMIC DNA]</scope>
    <source>
        <strain evidence="2">Daus_M_001</strain>
        <tissue evidence="2">Leg muscle</tissue>
    </source>
</reference>
<evidence type="ECO:0000313" key="2">
    <source>
        <dbReference type="EMBL" id="KAJ8865806.1"/>
    </source>
</evidence>
<dbReference type="EMBL" id="JARBHB010000017">
    <property type="protein sequence ID" value="KAJ8865806.1"/>
    <property type="molecule type" value="Genomic_DNA"/>
</dbReference>
<evidence type="ECO:0000313" key="3">
    <source>
        <dbReference type="Proteomes" id="UP001159363"/>
    </source>
</evidence>
<feature type="compositionally biased region" description="Basic and acidic residues" evidence="1">
    <location>
        <begin position="246"/>
        <end position="263"/>
    </location>
</feature>
<organism evidence="2 3">
    <name type="scientific">Dryococelus australis</name>
    <dbReference type="NCBI Taxonomy" id="614101"/>
    <lineage>
        <taxon>Eukaryota</taxon>
        <taxon>Metazoa</taxon>
        <taxon>Ecdysozoa</taxon>
        <taxon>Arthropoda</taxon>
        <taxon>Hexapoda</taxon>
        <taxon>Insecta</taxon>
        <taxon>Pterygota</taxon>
        <taxon>Neoptera</taxon>
        <taxon>Polyneoptera</taxon>
        <taxon>Phasmatodea</taxon>
        <taxon>Verophasmatodea</taxon>
        <taxon>Anareolatae</taxon>
        <taxon>Phasmatidae</taxon>
        <taxon>Eurycanthinae</taxon>
        <taxon>Dryococelus</taxon>
    </lineage>
</organism>
<evidence type="ECO:0000256" key="1">
    <source>
        <dbReference type="SAM" id="MobiDB-lite"/>
    </source>
</evidence>
<protein>
    <submittedName>
        <fullName evidence="2">Uncharacterized protein</fullName>
    </submittedName>
</protein>
<name>A0ABQ9FZZ4_9NEOP</name>